<reference evidence="2 3" key="1">
    <citation type="submission" date="2024-01" db="EMBL/GenBank/DDBJ databases">
        <title>The genomes of 5 underutilized Papilionoideae crops provide insights into root nodulation and disease resistanc.</title>
        <authorList>
            <person name="Yuan L."/>
        </authorList>
    </citation>
    <scope>NUCLEOTIDE SEQUENCE [LARGE SCALE GENOMIC DNA]</scope>
    <source>
        <strain evidence="2">ZHUSHIDOU_FW_LH</strain>
        <tissue evidence="2">Leaf</tissue>
    </source>
</reference>
<dbReference type="Pfam" id="PF00646">
    <property type="entry name" value="F-box"/>
    <property type="match status" value="1"/>
</dbReference>
<dbReference type="Proteomes" id="UP001372338">
    <property type="component" value="Unassembled WGS sequence"/>
</dbReference>
<keyword evidence="3" id="KW-1185">Reference proteome</keyword>
<dbReference type="SUPFAM" id="SSF81383">
    <property type="entry name" value="F-box domain"/>
    <property type="match status" value="1"/>
</dbReference>
<protein>
    <recommendedName>
        <fullName evidence="1">F-box domain-containing protein</fullName>
    </recommendedName>
</protein>
<name>A0AAN9HWB6_CROPI</name>
<dbReference type="AlphaFoldDB" id="A0AAN9HWB6"/>
<sequence>MPRMRPIPVLDTDMISSLPDEVICHILSFLPTENSVATSVLSKRWSPLWRSVPALNLGDKRIKGNESCRHFTEIRQAGVHQDVNSGCTCNIIVIGMLSAILVS</sequence>
<feature type="domain" description="F-box" evidence="1">
    <location>
        <begin position="12"/>
        <end position="48"/>
    </location>
</feature>
<dbReference type="CDD" id="cd22160">
    <property type="entry name" value="F-box_AtFBL13-like"/>
    <property type="match status" value="1"/>
</dbReference>
<dbReference type="InterPro" id="IPR001810">
    <property type="entry name" value="F-box_dom"/>
</dbReference>
<gene>
    <name evidence="2" type="ORF">RIF29_29943</name>
</gene>
<dbReference type="PROSITE" id="PS50181">
    <property type="entry name" value="FBOX"/>
    <property type="match status" value="1"/>
</dbReference>
<proteinExistence type="predicted"/>
<evidence type="ECO:0000313" key="2">
    <source>
        <dbReference type="EMBL" id="KAK7256492.1"/>
    </source>
</evidence>
<comment type="caution">
    <text evidence="2">The sequence shown here is derived from an EMBL/GenBank/DDBJ whole genome shotgun (WGS) entry which is preliminary data.</text>
</comment>
<dbReference type="InterPro" id="IPR053781">
    <property type="entry name" value="F-box_AtFBL13-like"/>
</dbReference>
<dbReference type="Gene3D" id="1.20.1280.50">
    <property type="match status" value="1"/>
</dbReference>
<dbReference type="InterPro" id="IPR055294">
    <property type="entry name" value="FBL60-like"/>
</dbReference>
<organism evidence="2 3">
    <name type="scientific">Crotalaria pallida</name>
    <name type="common">Smooth rattlebox</name>
    <name type="synonym">Crotalaria striata</name>
    <dbReference type="NCBI Taxonomy" id="3830"/>
    <lineage>
        <taxon>Eukaryota</taxon>
        <taxon>Viridiplantae</taxon>
        <taxon>Streptophyta</taxon>
        <taxon>Embryophyta</taxon>
        <taxon>Tracheophyta</taxon>
        <taxon>Spermatophyta</taxon>
        <taxon>Magnoliopsida</taxon>
        <taxon>eudicotyledons</taxon>
        <taxon>Gunneridae</taxon>
        <taxon>Pentapetalae</taxon>
        <taxon>rosids</taxon>
        <taxon>fabids</taxon>
        <taxon>Fabales</taxon>
        <taxon>Fabaceae</taxon>
        <taxon>Papilionoideae</taxon>
        <taxon>50 kb inversion clade</taxon>
        <taxon>genistoids sensu lato</taxon>
        <taxon>core genistoids</taxon>
        <taxon>Crotalarieae</taxon>
        <taxon>Crotalaria</taxon>
    </lineage>
</organism>
<evidence type="ECO:0000313" key="3">
    <source>
        <dbReference type="Proteomes" id="UP001372338"/>
    </source>
</evidence>
<dbReference type="InterPro" id="IPR036047">
    <property type="entry name" value="F-box-like_dom_sf"/>
</dbReference>
<dbReference type="PANTHER" id="PTHR31293">
    <property type="entry name" value="RNI-LIKE SUPERFAMILY PROTEIN"/>
    <property type="match status" value="1"/>
</dbReference>
<dbReference type="EMBL" id="JAYWIO010000006">
    <property type="protein sequence ID" value="KAK7256492.1"/>
    <property type="molecule type" value="Genomic_DNA"/>
</dbReference>
<dbReference type="SMART" id="SM00256">
    <property type="entry name" value="FBOX"/>
    <property type="match status" value="1"/>
</dbReference>
<dbReference type="PANTHER" id="PTHR31293:SF12">
    <property type="entry name" value="RNI-LIKE SUPERFAMILY PROTEIN"/>
    <property type="match status" value="1"/>
</dbReference>
<accession>A0AAN9HWB6</accession>
<evidence type="ECO:0000259" key="1">
    <source>
        <dbReference type="PROSITE" id="PS50181"/>
    </source>
</evidence>